<organism evidence="1 2">
    <name type="scientific">Candidatus Yanofskybacteria bacterium RIFCSPHIGHO2_01_FULL_39_8b</name>
    <dbReference type="NCBI Taxonomy" id="1802659"/>
    <lineage>
        <taxon>Bacteria</taxon>
        <taxon>Candidatus Yanofskyibacteriota</taxon>
    </lineage>
</organism>
<proteinExistence type="predicted"/>
<gene>
    <name evidence="1" type="ORF">A2817_00580</name>
</gene>
<dbReference type="AlphaFoldDB" id="A0A1F8E9U9"/>
<accession>A0A1F8E9U9</accession>
<reference evidence="1 2" key="1">
    <citation type="journal article" date="2016" name="Nat. Commun.">
        <title>Thousands of microbial genomes shed light on interconnected biogeochemical processes in an aquifer system.</title>
        <authorList>
            <person name="Anantharaman K."/>
            <person name="Brown C.T."/>
            <person name="Hug L.A."/>
            <person name="Sharon I."/>
            <person name="Castelle C.J."/>
            <person name="Probst A.J."/>
            <person name="Thomas B.C."/>
            <person name="Singh A."/>
            <person name="Wilkins M.J."/>
            <person name="Karaoz U."/>
            <person name="Brodie E.L."/>
            <person name="Williams K.H."/>
            <person name="Hubbard S.S."/>
            <person name="Banfield J.F."/>
        </authorList>
    </citation>
    <scope>NUCLEOTIDE SEQUENCE [LARGE SCALE GENOMIC DNA]</scope>
</reference>
<dbReference type="Proteomes" id="UP000177594">
    <property type="component" value="Unassembled WGS sequence"/>
</dbReference>
<name>A0A1F8E9U9_9BACT</name>
<comment type="caution">
    <text evidence="1">The sequence shown here is derived from an EMBL/GenBank/DDBJ whole genome shotgun (WGS) entry which is preliminary data.</text>
</comment>
<evidence type="ECO:0000313" key="1">
    <source>
        <dbReference type="EMBL" id="OGM97397.1"/>
    </source>
</evidence>
<sequence length="141" mass="16109">MEATINTKSVLDFVYSFPDVAKRGNWVPRYDTETDEFSLTAPRLSDSARISYFSDEIAFYVTPDQKIEGLFIEYFRNNFIQHHQDLEGILSGIDPDKISDSNVEENAVVDLNQKEVDKVMPELGEIIKSSLTDRLQLSPVE</sequence>
<dbReference type="EMBL" id="MGIZ01000052">
    <property type="protein sequence ID" value="OGM97397.1"/>
    <property type="molecule type" value="Genomic_DNA"/>
</dbReference>
<protein>
    <submittedName>
        <fullName evidence="1">Uncharacterized protein</fullName>
    </submittedName>
</protein>
<evidence type="ECO:0000313" key="2">
    <source>
        <dbReference type="Proteomes" id="UP000177594"/>
    </source>
</evidence>